<dbReference type="GO" id="GO:0016602">
    <property type="term" value="C:CCAAT-binding factor complex"/>
    <property type="evidence" value="ECO:0007669"/>
    <property type="project" value="InterPro"/>
</dbReference>
<name>A0A9P4QJQ0_9PLEO</name>
<evidence type="ECO:0000313" key="6">
    <source>
        <dbReference type="EMBL" id="KAF2728552.1"/>
    </source>
</evidence>
<comment type="caution">
    <text evidence="6">The sequence shown here is derived from an EMBL/GenBank/DDBJ whole genome shotgun (WGS) entry which is preliminary data.</text>
</comment>
<feature type="domain" description="Transcription factor CBF/NF-Y/archaeal histone" evidence="5">
    <location>
        <begin position="40"/>
        <end position="99"/>
    </location>
</feature>
<keyword evidence="7" id="KW-1185">Reference proteome</keyword>
<feature type="non-terminal residue" evidence="6">
    <location>
        <position position="114"/>
    </location>
</feature>
<accession>A0A9P4QJQ0</accession>
<comment type="similarity">
    <text evidence="1">Belongs to the NFYB/HAP3 subunit family.</text>
</comment>
<keyword evidence="4" id="KW-0804">Transcription</keyword>
<dbReference type="PANTHER" id="PTHR11064:SF9">
    <property type="entry name" value="NUCLEAR TRANSCRIPTION FACTOR Y SUBUNIT BETA"/>
    <property type="match status" value="1"/>
</dbReference>
<keyword evidence="2" id="KW-0805">Transcription regulation</keyword>
<evidence type="ECO:0000313" key="7">
    <source>
        <dbReference type="Proteomes" id="UP000799444"/>
    </source>
</evidence>
<evidence type="ECO:0000259" key="5">
    <source>
        <dbReference type="Pfam" id="PF00808"/>
    </source>
</evidence>
<dbReference type="AlphaFoldDB" id="A0A9P4QJQ0"/>
<dbReference type="InterPro" id="IPR027113">
    <property type="entry name" value="Transc_fact_NFYB/HAP3"/>
</dbReference>
<organism evidence="6 7">
    <name type="scientific">Polyplosphaeria fusca</name>
    <dbReference type="NCBI Taxonomy" id="682080"/>
    <lineage>
        <taxon>Eukaryota</taxon>
        <taxon>Fungi</taxon>
        <taxon>Dikarya</taxon>
        <taxon>Ascomycota</taxon>
        <taxon>Pezizomycotina</taxon>
        <taxon>Dothideomycetes</taxon>
        <taxon>Pleosporomycetidae</taxon>
        <taxon>Pleosporales</taxon>
        <taxon>Tetraplosphaeriaceae</taxon>
        <taxon>Polyplosphaeria</taxon>
    </lineage>
</organism>
<reference evidence="6" key="1">
    <citation type="journal article" date="2020" name="Stud. Mycol.">
        <title>101 Dothideomycetes genomes: a test case for predicting lifestyles and emergence of pathogens.</title>
        <authorList>
            <person name="Haridas S."/>
            <person name="Albert R."/>
            <person name="Binder M."/>
            <person name="Bloem J."/>
            <person name="Labutti K."/>
            <person name="Salamov A."/>
            <person name="Andreopoulos B."/>
            <person name="Baker S."/>
            <person name="Barry K."/>
            <person name="Bills G."/>
            <person name="Bluhm B."/>
            <person name="Cannon C."/>
            <person name="Castanera R."/>
            <person name="Culley D."/>
            <person name="Daum C."/>
            <person name="Ezra D."/>
            <person name="Gonzalez J."/>
            <person name="Henrissat B."/>
            <person name="Kuo A."/>
            <person name="Liang C."/>
            <person name="Lipzen A."/>
            <person name="Lutzoni F."/>
            <person name="Magnuson J."/>
            <person name="Mondo S."/>
            <person name="Nolan M."/>
            <person name="Ohm R."/>
            <person name="Pangilinan J."/>
            <person name="Park H.-J."/>
            <person name="Ramirez L."/>
            <person name="Alfaro M."/>
            <person name="Sun H."/>
            <person name="Tritt A."/>
            <person name="Yoshinaga Y."/>
            <person name="Zwiers L.-H."/>
            <person name="Turgeon B."/>
            <person name="Goodwin S."/>
            <person name="Spatafora J."/>
            <person name="Crous P."/>
            <person name="Grigoriev I."/>
        </authorList>
    </citation>
    <scope>NUCLEOTIDE SEQUENCE</scope>
    <source>
        <strain evidence="6">CBS 125425</strain>
    </source>
</reference>
<evidence type="ECO:0000256" key="3">
    <source>
        <dbReference type="ARBA" id="ARBA00023125"/>
    </source>
</evidence>
<dbReference type="InterPro" id="IPR009072">
    <property type="entry name" value="Histone-fold"/>
</dbReference>
<dbReference type="EMBL" id="ML996275">
    <property type="protein sequence ID" value="KAF2728552.1"/>
    <property type="molecule type" value="Genomic_DNA"/>
</dbReference>
<evidence type="ECO:0000256" key="4">
    <source>
        <dbReference type="ARBA" id="ARBA00023163"/>
    </source>
</evidence>
<dbReference type="GO" id="GO:0046982">
    <property type="term" value="F:protein heterodimerization activity"/>
    <property type="evidence" value="ECO:0007669"/>
    <property type="project" value="InterPro"/>
</dbReference>
<dbReference type="PANTHER" id="PTHR11064">
    <property type="entry name" value="CCAAT-BINDING TRANSCRIPTION FACTOR-RELATED"/>
    <property type="match status" value="1"/>
</dbReference>
<dbReference type="OrthoDB" id="386949at2759"/>
<dbReference type="Gene3D" id="1.10.20.10">
    <property type="entry name" value="Histone, subunit A"/>
    <property type="match status" value="1"/>
</dbReference>
<protein>
    <recommendedName>
        <fullName evidence="5">Transcription factor CBF/NF-Y/archaeal histone domain-containing protein</fullName>
    </recommendedName>
</protein>
<keyword evidence="3" id="KW-0238">DNA-binding</keyword>
<sequence>MVRNFVPFYSLRDRRITYCVPTPVHVTFTQYSGRRINNFTPVGRLMKMALSKNAIISASAKVGMQKCASEFISFITSAASGHRQKNQATIQRENILSALKSLGFQHYAIIMECW</sequence>
<dbReference type="GO" id="GO:0000978">
    <property type="term" value="F:RNA polymerase II cis-regulatory region sequence-specific DNA binding"/>
    <property type="evidence" value="ECO:0007669"/>
    <property type="project" value="TreeGrafter"/>
</dbReference>
<gene>
    <name evidence="6" type="ORF">EJ04DRAFT_449120</name>
</gene>
<dbReference type="Pfam" id="PF00808">
    <property type="entry name" value="CBFD_NFYB_HMF"/>
    <property type="match status" value="1"/>
</dbReference>
<dbReference type="Proteomes" id="UP000799444">
    <property type="component" value="Unassembled WGS sequence"/>
</dbReference>
<dbReference type="SUPFAM" id="SSF47113">
    <property type="entry name" value="Histone-fold"/>
    <property type="match status" value="1"/>
</dbReference>
<proteinExistence type="inferred from homology"/>
<dbReference type="GO" id="GO:0001228">
    <property type="term" value="F:DNA-binding transcription activator activity, RNA polymerase II-specific"/>
    <property type="evidence" value="ECO:0007669"/>
    <property type="project" value="InterPro"/>
</dbReference>
<evidence type="ECO:0000256" key="1">
    <source>
        <dbReference type="ARBA" id="ARBA00009053"/>
    </source>
</evidence>
<dbReference type="InterPro" id="IPR003958">
    <property type="entry name" value="CBFA_NFYB_domain"/>
</dbReference>
<evidence type="ECO:0000256" key="2">
    <source>
        <dbReference type="ARBA" id="ARBA00023015"/>
    </source>
</evidence>